<dbReference type="Proteomes" id="UP000268014">
    <property type="component" value="Unassembled WGS sequence"/>
</dbReference>
<evidence type="ECO:0000313" key="7">
    <source>
        <dbReference type="WBParaSite" id="HPLM_0000138201-mRNA-1"/>
    </source>
</evidence>
<accession>A0A0N4VVR2</accession>
<evidence type="ECO:0000256" key="3">
    <source>
        <dbReference type="SAM" id="MobiDB-lite"/>
    </source>
</evidence>
<reference evidence="7" key="1">
    <citation type="submission" date="2017-02" db="UniProtKB">
        <authorList>
            <consortium name="WormBaseParasite"/>
        </authorList>
    </citation>
    <scope>IDENTIFICATION</scope>
</reference>
<feature type="domain" description="ZP" evidence="4">
    <location>
        <begin position="1"/>
        <end position="75"/>
    </location>
</feature>
<dbReference type="EMBL" id="UZAF01001785">
    <property type="protein sequence ID" value="VDO09227.1"/>
    <property type="molecule type" value="Genomic_DNA"/>
</dbReference>
<keyword evidence="2" id="KW-0732">Signal</keyword>
<dbReference type="PANTHER" id="PTHR22907:SF58">
    <property type="entry name" value="ZP DOMAIN-CONTAINING PROTEIN"/>
    <property type="match status" value="1"/>
</dbReference>
<evidence type="ECO:0000313" key="5">
    <source>
        <dbReference type="EMBL" id="VDO09227.1"/>
    </source>
</evidence>
<evidence type="ECO:0000259" key="4">
    <source>
        <dbReference type="PROSITE" id="PS51034"/>
    </source>
</evidence>
<evidence type="ECO:0000313" key="6">
    <source>
        <dbReference type="Proteomes" id="UP000268014"/>
    </source>
</evidence>
<evidence type="ECO:0000256" key="2">
    <source>
        <dbReference type="ARBA" id="ARBA00022729"/>
    </source>
</evidence>
<protein>
    <submittedName>
        <fullName evidence="7">ZP domain-containing protein</fullName>
    </submittedName>
</protein>
<dbReference type="PANTHER" id="PTHR22907">
    <property type="entry name" value="GH04558P"/>
    <property type="match status" value="1"/>
</dbReference>
<dbReference type="PROSITE" id="PS51034">
    <property type="entry name" value="ZP_2"/>
    <property type="match status" value="1"/>
</dbReference>
<keyword evidence="6" id="KW-1185">Reference proteome</keyword>
<dbReference type="GO" id="GO:0042302">
    <property type="term" value="F:structural constituent of cuticle"/>
    <property type="evidence" value="ECO:0007669"/>
    <property type="project" value="UniProtKB-KW"/>
</dbReference>
<evidence type="ECO:0000256" key="1">
    <source>
        <dbReference type="ARBA" id="ARBA00022460"/>
    </source>
</evidence>
<dbReference type="AlphaFoldDB" id="A0A0N4VVR2"/>
<dbReference type="InterPro" id="IPR051962">
    <property type="entry name" value="Cuticlin"/>
</dbReference>
<dbReference type="WBParaSite" id="HPLM_0000138201-mRNA-1">
    <property type="protein sequence ID" value="HPLM_0000138201-mRNA-1"/>
    <property type="gene ID" value="HPLM_0000138201"/>
</dbReference>
<gene>
    <name evidence="5" type="ORF">HPLM_LOCUS1380</name>
</gene>
<feature type="region of interest" description="Disordered" evidence="3">
    <location>
        <begin position="1"/>
        <end position="26"/>
    </location>
</feature>
<sequence length="75" mass="8806">MEHEMVPLSSSMTQYPDDHDYLSSRRTPHPMTISYEVTVVIQHHPLFITAGDRAYRLNCIYRQLESTLTQKINIK</sequence>
<dbReference type="InterPro" id="IPR056953">
    <property type="entry name" value="CUT_N"/>
</dbReference>
<organism evidence="7">
    <name type="scientific">Haemonchus placei</name>
    <name type="common">Barber's pole worm</name>
    <dbReference type="NCBI Taxonomy" id="6290"/>
    <lineage>
        <taxon>Eukaryota</taxon>
        <taxon>Metazoa</taxon>
        <taxon>Ecdysozoa</taxon>
        <taxon>Nematoda</taxon>
        <taxon>Chromadorea</taxon>
        <taxon>Rhabditida</taxon>
        <taxon>Rhabditina</taxon>
        <taxon>Rhabditomorpha</taxon>
        <taxon>Strongyloidea</taxon>
        <taxon>Trichostrongylidae</taxon>
        <taxon>Haemonchus</taxon>
    </lineage>
</organism>
<dbReference type="InterPro" id="IPR001507">
    <property type="entry name" value="ZP_dom"/>
</dbReference>
<dbReference type="Pfam" id="PF25057">
    <property type="entry name" value="CUT_N"/>
    <property type="match status" value="1"/>
</dbReference>
<name>A0A0N4VVR2_HAEPC</name>
<reference evidence="5 6" key="2">
    <citation type="submission" date="2018-11" db="EMBL/GenBank/DDBJ databases">
        <authorList>
            <consortium name="Pathogen Informatics"/>
        </authorList>
    </citation>
    <scope>NUCLEOTIDE SEQUENCE [LARGE SCALE GENOMIC DNA]</scope>
    <source>
        <strain evidence="5 6">MHpl1</strain>
    </source>
</reference>
<keyword evidence="1" id="KW-0193">Cuticle</keyword>
<proteinExistence type="predicted"/>
<dbReference type="OrthoDB" id="6139674at2759"/>